<dbReference type="PANTHER" id="PTHR33116">
    <property type="entry name" value="REVERSE TRANSCRIPTASE ZINC-BINDING DOMAIN-CONTAINING PROTEIN-RELATED-RELATED"/>
    <property type="match status" value="1"/>
</dbReference>
<reference evidence="2" key="1">
    <citation type="journal article" date="2014" name="Nat. Commun.">
        <title>The emerging biofuel crop Camelina sativa retains a highly undifferentiated hexaploid genome structure.</title>
        <authorList>
            <person name="Kagale S."/>
            <person name="Koh C."/>
            <person name="Nixon J."/>
            <person name="Bollina V."/>
            <person name="Clarke W.E."/>
            <person name="Tuteja R."/>
            <person name="Spillane C."/>
            <person name="Robinson S.J."/>
            <person name="Links M.G."/>
            <person name="Clarke C."/>
            <person name="Higgins E.E."/>
            <person name="Huebert T."/>
            <person name="Sharpe A.G."/>
            <person name="Parkin I.A."/>
        </authorList>
    </citation>
    <scope>NUCLEOTIDE SEQUENCE [LARGE SCALE GENOMIC DNA]</scope>
    <source>
        <strain evidence="2">cv. DH55</strain>
    </source>
</reference>
<dbReference type="Pfam" id="PF00078">
    <property type="entry name" value="RVT_1"/>
    <property type="match status" value="1"/>
</dbReference>
<name>A0ABM1QF81_CAMSA</name>
<dbReference type="InterPro" id="IPR000477">
    <property type="entry name" value="RT_dom"/>
</dbReference>
<evidence type="ECO:0000259" key="1">
    <source>
        <dbReference type="PROSITE" id="PS50878"/>
    </source>
</evidence>
<dbReference type="PROSITE" id="PS50878">
    <property type="entry name" value="RT_POL"/>
    <property type="match status" value="1"/>
</dbReference>
<sequence>MDILSKQLDEAAIANRFQTHPKCSNPLITHLSFADDILIFFDGNEASLVEILDVLAQFKRVSGLGINLQKTCLYLDGDNRDTISQLASAHNLTYGSLPFRYLGVPLLTHKLTASDYQPLIDKVKGRISSWTNRHLSFAGRLQLLHSVINNTINFWASIFLLPTKCLEMLEQICNAFLWNGIATTARGAKVSWEIVCSPESSGGLGLKRLVDWNKIFGLKLIWLLFSQAGSLWVSWVNKHLIKDKSFWEADFSASGSWIWRRLTKIRALGRPFVHCTVNSGDLGPRVTGIGQLAKVSDAVNNVPTPDMGSDTFHWKLPSDQTLGSFSSMRTWRYLHPAGPNVPWSSQVWNQEITYSSIVPSPEIYSPAYSINLLLNQIRPLPAL</sequence>
<dbReference type="SUPFAM" id="SSF56672">
    <property type="entry name" value="DNA/RNA polymerases"/>
    <property type="match status" value="1"/>
</dbReference>
<accession>A0ABM1QF81</accession>
<dbReference type="Proteomes" id="UP000694864">
    <property type="component" value="Chromosome 9"/>
</dbReference>
<keyword evidence="2" id="KW-1185">Reference proteome</keyword>
<gene>
    <name evidence="3" type="primary">LOC104715049</name>
</gene>
<reference evidence="3" key="2">
    <citation type="submission" date="2025-08" db="UniProtKB">
        <authorList>
            <consortium name="RefSeq"/>
        </authorList>
    </citation>
    <scope>IDENTIFICATION</scope>
    <source>
        <tissue evidence="3">Leaf</tissue>
    </source>
</reference>
<proteinExistence type="predicted"/>
<organism evidence="2 3">
    <name type="scientific">Camelina sativa</name>
    <name type="common">False flax</name>
    <name type="synonym">Myagrum sativum</name>
    <dbReference type="NCBI Taxonomy" id="90675"/>
    <lineage>
        <taxon>Eukaryota</taxon>
        <taxon>Viridiplantae</taxon>
        <taxon>Streptophyta</taxon>
        <taxon>Embryophyta</taxon>
        <taxon>Tracheophyta</taxon>
        <taxon>Spermatophyta</taxon>
        <taxon>Magnoliopsida</taxon>
        <taxon>eudicotyledons</taxon>
        <taxon>Gunneridae</taxon>
        <taxon>Pentapetalae</taxon>
        <taxon>rosids</taxon>
        <taxon>malvids</taxon>
        <taxon>Brassicales</taxon>
        <taxon>Brassicaceae</taxon>
        <taxon>Camelineae</taxon>
        <taxon>Camelina</taxon>
    </lineage>
</organism>
<dbReference type="GeneID" id="104715049"/>
<evidence type="ECO:0000313" key="2">
    <source>
        <dbReference type="Proteomes" id="UP000694864"/>
    </source>
</evidence>
<dbReference type="InterPro" id="IPR043502">
    <property type="entry name" value="DNA/RNA_pol_sf"/>
</dbReference>
<protein>
    <submittedName>
        <fullName evidence="3">Uncharacterized protein LOC104715049</fullName>
    </submittedName>
</protein>
<dbReference type="RefSeq" id="XP_019085419.1">
    <property type="nucleotide sequence ID" value="XM_019229874.1"/>
</dbReference>
<dbReference type="PANTHER" id="PTHR33116:SF80">
    <property type="entry name" value="REVERSE TRANSCRIPTASE ZINC-BINDING DOMAIN-CONTAINING PROTEIN"/>
    <property type="match status" value="1"/>
</dbReference>
<evidence type="ECO:0000313" key="3">
    <source>
        <dbReference type="RefSeq" id="XP_019085419.1"/>
    </source>
</evidence>
<feature type="domain" description="Reverse transcriptase" evidence="1">
    <location>
        <begin position="1"/>
        <end position="106"/>
    </location>
</feature>